<evidence type="ECO:0000313" key="3">
    <source>
        <dbReference type="EMBL" id="QSB06560.1"/>
    </source>
</evidence>
<accession>A0A895XWF9</accession>
<name>A0A895XWF9_9ACTN</name>
<dbReference type="Proteomes" id="UP000662939">
    <property type="component" value="Chromosome"/>
</dbReference>
<evidence type="ECO:0000256" key="2">
    <source>
        <dbReference type="SAM" id="Phobius"/>
    </source>
</evidence>
<dbReference type="Pfam" id="PF11361">
    <property type="entry name" value="DUF3159"/>
    <property type="match status" value="1"/>
</dbReference>
<dbReference type="AlphaFoldDB" id="A0A895XWF9"/>
<feature type="transmembrane region" description="Helical" evidence="2">
    <location>
        <begin position="21"/>
        <end position="39"/>
    </location>
</feature>
<dbReference type="KEGG" id="nav:JQS30_06570"/>
<feature type="transmembrane region" description="Helical" evidence="2">
    <location>
        <begin position="141"/>
        <end position="162"/>
    </location>
</feature>
<feature type="transmembrane region" description="Helical" evidence="2">
    <location>
        <begin position="168"/>
        <end position="193"/>
    </location>
</feature>
<keyword evidence="2" id="KW-0472">Membrane</keyword>
<reference evidence="3" key="1">
    <citation type="submission" date="2021-02" db="EMBL/GenBank/DDBJ databases">
        <title>Natronoglycomyces albus gen. nov., sp. nov, a haloalkaliphilic actinobacterium from a soda solonchak soil.</title>
        <authorList>
            <person name="Sorokin D.Y."/>
            <person name="Khijniak T.V."/>
            <person name="Zakharycheva A.P."/>
            <person name="Boueva O.V."/>
            <person name="Ariskina E.V."/>
            <person name="Hahnke R.L."/>
            <person name="Bunk B."/>
            <person name="Sproer C."/>
            <person name="Schumann P."/>
            <person name="Evtushenko L.I."/>
            <person name="Kublanov I.V."/>
        </authorList>
    </citation>
    <scope>NUCLEOTIDE SEQUENCE</scope>
    <source>
        <strain evidence="3">DSM 106290</strain>
    </source>
</reference>
<dbReference type="RefSeq" id="WP_213172572.1">
    <property type="nucleotide sequence ID" value="NZ_CP070496.1"/>
</dbReference>
<gene>
    <name evidence="3" type="ORF">JQS30_06570</name>
</gene>
<feature type="transmembrane region" description="Helical" evidence="2">
    <location>
        <begin position="108"/>
        <end position="129"/>
    </location>
</feature>
<sequence>MTPERNPVRQDTLTSLLGGRRGAADATIPLLVFIGAWLATGNNVGWGVVASLAAGLLIAVWRIWQKQKPRSVLLGLLGVCVAGALVLYTGRAEDILLPRILANAASAIVWAVSIVLRRPLLGLIVGALLGQKTSWRSDGALLRAYAAASWVWVATYLVRVAILTPMWVFGFVVAGGLAQVVLSWPLLIACLVVSGSVMKAALPQGHPGFRHPQTAGGGADRSHSGGSAG</sequence>
<protein>
    <submittedName>
        <fullName evidence="3">DUF3159 domain-containing protein</fullName>
    </submittedName>
</protein>
<keyword evidence="2" id="KW-0812">Transmembrane</keyword>
<evidence type="ECO:0000313" key="4">
    <source>
        <dbReference type="Proteomes" id="UP000662939"/>
    </source>
</evidence>
<dbReference type="InterPro" id="IPR016566">
    <property type="entry name" value="UCP010219"/>
</dbReference>
<keyword evidence="2" id="KW-1133">Transmembrane helix</keyword>
<organism evidence="3 4">
    <name type="scientific">Natronoglycomyces albus</name>
    <dbReference type="NCBI Taxonomy" id="2811108"/>
    <lineage>
        <taxon>Bacteria</taxon>
        <taxon>Bacillati</taxon>
        <taxon>Actinomycetota</taxon>
        <taxon>Actinomycetes</taxon>
        <taxon>Glycomycetales</taxon>
        <taxon>Glycomycetaceae</taxon>
        <taxon>Natronoglycomyces</taxon>
    </lineage>
</organism>
<feature type="transmembrane region" description="Helical" evidence="2">
    <location>
        <begin position="71"/>
        <end position="88"/>
    </location>
</feature>
<proteinExistence type="predicted"/>
<evidence type="ECO:0000256" key="1">
    <source>
        <dbReference type="SAM" id="MobiDB-lite"/>
    </source>
</evidence>
<feature type="region of interest" description="Disordered" evidence="1">
    <location>
        <begin position="208"/>
        <end position="229"/>
    </location>
</feature>
<keyword evidence="4" id="KW-1185">Reference proteome</keyword>
<feature type="transmembrane region" description="Helical" evidence="2">
    <location>
        <begin position="45"/>
        <end position="64"/>
    </location>
</feature>
<dbReference type="EMBL" id="CP070496">
    <property type="protein sequence ID" value="QSB06560.1"/>
    <property type="molecule type" value="Genomic_DNA"/>
</dbReference>